<gene>
    <name evidence="1" type="ORF">MW7_016565</name>
</gene>
<comment type="caution">
    <text evidence="1">The sequence shown here is derived from an EMBL/GenBank/DDBJ whole genome shotgun (WGS) entry which is preliminary data.</text>
</comment>
<organism evidence="1 2">
    <name type="scientific">Imbroritus primus</name>
    <dbReference type="NCBI Taxonomy" id="3058603"/>
    <lineage>
        <taxon>Bacteria</taxon>
        <taxon>Pseudomonadati</taxon>
        <taxon>Pseudomonadota</taxon>
        <taxon>Betaproteobacteria</taxon>
        <taxon>Burkholderiales</taxon>
        <taxon>Burkholderiaceae</taxon>
        <taxon>Imbroritus</taxon>
    </lineage>
</organism>
<dbReference type="Proteomes" id="UP000004277">
    <property type="component" value="Unassembled WGS sequence"/>
</dbReference>
<reference evidence="1" key="1">
    <citation type="submission" date="2019-05" db="EMBL/GenBank/DDBJ databases">
        <title>Revised genome assembly of Burkholderiaceae (previously Ralstonia) sp. PBA.</title>
        <authorList>
            <person name="Gan H.M."/>
        </authorList>
    </citation>
    <scope>NUCLEOTIDE SEQUENCE</scope>
    <source>
        <strain evidence="1">PBA</strain>
    </source>
</reference>
<dbReference type="EMBL" id="AKCV02000026">
    <property type="protein sequence ID" value="TMS56691.1"/>
    <property type="molecule type" value="Genomic_DNA"/>
</dbReference>
<name>A0ACD3SKC3_9BURK</name>
<keyword evidence="2" id="KW-1185">Reference proteome</keyword>
<accession>A0ACD3SKC3</accession>
<protein>
    <submittedName>
        <fullName evidence="1">Gamma-glutamyltransferase family protein</fullName>
    </submittedName>
</protein>
<evidence type="ECO:0000313" key="2">
    <source>
        <dbReference type="Proteomes" id="UP000004277"/>
    </source>
</evidence>
<evidence type="ECO:0000313" key="1">
    <source>
        <dbReference type="EMBL" id="TMS56691.1"/>
    </source>
</evidence>
<proteinExistence type="predicted"/>
<sequence length="578" mass="61909">MQPSSSAWRPTIAGSHYAVSTGHYLATAAATRALELGGNAIDAGVTAAMVLAVVQPDVVSFAGVAPTLVYLREEQCVVSLEGLGYWPALTDIARLREVASGTGGTSVPEGILRQIVPAAPATHIEALRRFGTFSFEQAALPAMELAEEGFYVYPELSSSIALHAGEFARYAENATTFLPGGQAPGVGARLRQPNLARTIGRMIASERAASGNRAAKLRAVHEFFYRGDIAREIDAFHRQHGGFLRYEDLAGFEVPVAQSIATQYHGHEVHACDTWCQGVVLLETLKILERDDLRALGHNSPAYLHLLAEALNLSFADREAYVGDPSFIDVPTAELLSARYAADQRARIDAQRAFGAMPQPGPLRDNSRAGLRLPQPAQGPAPLAPDTIYGCVVDRQGNAFSVTPSDTTYDSPMVDGLGFVVSTRGMQGRLEDDHPCVVEPGKRPRLTPTPALALRDGEFAMAWGTPGGDVQCASMLQVFLNVTQFGMEMQSAIEAPRVATFNFPNSFAPNQYLPGRLCVESSVGADTIDALSALGHDVQVWPERSWSAGAVCAIARDPATQMLHAGADPRRAAYAMAR</sequence>